<feature type="binding site" description="axial binding residue" evidence="5">
    <location>
        <position position="471"/>
    </location>
    <ligand>
        <name>heme</name>
        <dbReference type="ChEBI" id="CHEBI:30413"/>
    </ligand>
    <ligandPart>
        <name>Fe</name>
        <dbReference type="ChEBI" id="CHEBI:18248"/>
    </ligandPart>
</feature>
<keyword evidence="7" id="KW-0812">Transmembrane</keyword>
<dbReference type="GO" id="GO:0004497">
    <property type="term" value="F:monooxygenase activity"/>
    <property type="evidence" value="ECO:0007669"/>
    <property type="project" value="UniProtKB-KW"/>
</dbReference>
<dbReference type="PANTHER" id="PTHR24296">
    <property type="entry name" value="CYTOCHROME P450"/>
    <property type="match status" value="1"/>
</dbReference>
<dbReference type="GO" id="GO:0005506">
    <property type="term" value="F:iron ion binding"/>
    <property type="evidence" value="ECO:0007669"/>
    <property type="project" value="InterPro"/>
</dbReference>
<name>A0A843WJM9_COLES</name>
<dbReference type="GO" id="GO:0020037">
    <property type="term" value="F:heme binding"/>
    <property type="evidence" value="ECO:0007669"/>
    <property type="project" value="InterPro"/>
</dbReference>
<evidence type="ECO:0000313" key="8">
    <source>
        <dbReference type="EMBL" id="MQM10622.1"/>
    </source>
</evidence>
<proteinExistence type="inferred from homology"/>
<evidence type="ECO:0000256" key="7">
    <source>
        <dbReference type="SAM" id="Phobius"/>
    </source>
</evidence>
<evidence type="ECO:0000256" key="1">
    <source>
        <dbReference type="ARBA" id="ARBA00010617"/>
    </source>
</evidence>
<dbReference type="GO" id="GO:0006629">
    <property type="term" value="P:lipid metabolic process"/>
    <property type="evidence" value="ECO:0007669"/>
    <property type="project" value="UniProtKB-ARBA"/>
</dbReference>
<dbReference type="PRINTS" id="PR00385">
    <property type="entry name" value="P450"/>
</dbReference>
<dbReference type="InterPro" id="IPR001128">
    <property type="entry name" value="Cyt_P450"/>
</dbReference>
<dbReference type="EMBL" id="NMUH01004724">
    <property type="protein sequence ID" value="MQM10622.1"/>
    <property type="molecule type" value="Genomic_DNA"/>
</dbReference>
<dbReference type="CDD" id="cd11064">
    <property type="entry name" value="CYP86A"/>
    <property type="match status" value="1"/>
</dbReference>
<evidence type="ECO:0000256" key="6">
    <source>
        <dbReference type="RuleBase" id="RU000461"/>
    </source>
</evidence>
<keyword evidence="7" id="KW-0472">Membrane</keyword>
<dbReference type="GO" id="GO:0016705">
    <property type="term" value="F:oxidoreductase activity, acting on paired donors, with incorporation or reduction of molecular oxygen"/>
    <property type="evidence" value="ECO:0007669"/>
    <property type="project" value="InterPro"/>
</dbReference>
<protein>
    <recommendedName>
        <fullName evidence="10">Cytochrome P450</fullName>
    </recommendedName>
</protein>
<dbReference type="Gene3D" id="1.10.630.10">
    <property type="entry name" value="Cytochrome P450"/>
    <property type="match status" value="1"/>
</dbReference>
<comment type="similarity">
    <text evidence="1 6">Belongs to the cytochrome P450 family.</text>
</comment>
<evidence type="ECO:0000256" key="4">
    <source>
        <dbReference type="ARBA" id="ARBA00023004"/>
    </source>
</evidence>
<dbReference type="InterPro" id="IPR017972">
    <property type="entry name" value="Cyt_P450_CS"/>
</dbReference>
<accession>A0A843WJM9</accession>
<keyword evidence="3 6" id="KW-0560">Oxidoreductase</keyword>
<sequence>MRLAGSSNIILGYAEILFCIACFVFLVLFRRSGGRGAAAPTNWPFLGMLPGFLWHHQDFHDWATKVLRESGCTFLFKGPWFTGMEILGTADPANVNHIFNTNFANYPKGEQFLEIFDIFGDGIFNADDEAWKSQRRAAHALVSDPRFRRSVARTVRRKAEVGLVPLLDRAAAEGSAVDLQDAFLRFTFDTTCFLVLGVDPGCLSHSLPNVPFATAMDEVEEVIFFRHTVPRCWWKLLRRLRVGQEKKMTHAWDAIDDFIAKQIARKKEELRNVRAERRENDENMAGDLLTSYLVQRPEVGDDVNVESHKFLRDTTLNLMLAGRDANAATLTWVCWVVSQHPKVERRIVDELSAIVSDMPESRRLQKPFIFENEDLASAVYLEATILETLRLYPPIPFEHKGAANPDVLPSGHRVSTKTKILFSLYTMGRMEGIWGKDCCEFRPERWISERGRLKHEPTYKFFAFSSGPRSCLGREMALTQIRVAAAAAIYNFRIRAVKGQNMGLKHSIVLYLEHGLKITVENREI</sequence>
<dbReference type="Proteomes" id="UP000652761">
    <property type="component" value="Unassembled WGS sequence"/>
</dbReference>
<dbReference type="InterPro" id="IPR002401">
    <property type="entry name" value="Cyt_P450_E_grp-I"/>
</dbReference>
<evidence type="ECO:0000256" key="3">
    <source>
        <dbReference type="ARBA" id="ARBA00023002"/>
    </source>
</evidence>
<dbReference type="SUPFAM" id="SSF48264">
    <property type="entry name" value="Cytochrome P450"/>
    <property type="match status" value="1"/>
</dbReference>
<dbReference type="OrthoDB" id="1470350at2759"/>
<dbReference type="Pfam" id="PF00067">
    <property type="entry name" value="p450"/>
    <property type="match status" value="1"/>
</dbReference>
<comment type="cofactor">
    <cofactor evidence="5">
        <name>heme</name>
        <dbReference type="ChEBI" id="CHEBI:30413"/>
    </cofactor>
</comment>
<dbReference type="PRINTS" id="PR00463">
    <property type="entry name" value="EP450I"/>
</dbReference>
<keyword evidence="9" id="KW-1185">Reference proteome</keyword>
<dbReference type="PROSITE" id="PS00086">
    <property type="entry name" value="CYTOCHROME_P450"/>
    <property type="match status" value="1"/>
</dbReference>
<keyword evidence="5 6" id="KW-0349">Heme</keyword>
<keyword evidence="6" id="KW-0503">Monooxygenase</keyword>
<evidence type="ECO:0000256" key="2">
    <source>
        <dbReference type="ARBA" id="ARBA00022723"/>
    </source>
</evidence>
<gene>
    <name evidence="8" type="ORF">Taro_043516</name>
</gene>
<keyword evidence="2 5" id="KW-0479">Metal-binding</keyword>
<evidence type="ECO:0000313" key="9">
    <source>
        <dbReference type="Proteomes" id="UP000652761"/>
    </source>
</evidence>
<dbReference type="AlphaFoldDB" id="A0A843WJM9"/>
<evidence type="ECO:0000256" key="5">
    <source>
        <dbReference type="PIRSR" id="PIRSR602401-1"/>
    </source>
</evidence>
<keyword evidence="7" id="KW-1133">Transmembrane helix</keyword>
<organism evidence="8 9">
    <name type="scientific">Colocasia esculenta</name>
    <name type="common">Wild taro</name>
    <name type="synonym">Arum esculentum</name>
    <dbReference type="NCBI Taxonomy" id="4460"/>
    <lineage>
        <taxon>Eukaryota</taxon>
        <taxon>Viridiplantae</taxon>
        <taxon>Streptophyta</taxon>
        <taxon>Embryophyta</taxon>
        <taxon>Tracheophyta</taxon>
        <taxon>Spermatophyta</taxon>
        <taxon>Magnoliopsida</taxon>
        <taxon>Liliopsida</taxon>
        <taxon>Araceae</taxon>
        <taxon>Aroideae</taxon>
        <taxon>Colocasieae</taxon>
        <taxon>Colocasia</taxon>
    </lineage>
</organism>
<evidence type="ECO:0008006" key="10">
    <source>
        <dbReference type="Google" id="ProtNLM"/>
    </source>
</evidence>
<dbReference type="InterPro" id="IPR036396">
    <property type="entry name" value="Cyt_P450_sf"/>
</dbReference>
<comment type="caution">
    <text evidence="8">The sequence shown here is derived from an EMBL/GenBank/DDBJ whole genome shotgun (WGS) entry which is preliminary data.</text>
</comment>
<reference evidence="8" key="1">
    <citation type="submission" date="2017-07" db="EMBL/GenBank/DDBJ databases">
        <title>Taro Niue Genome Assembly and Annotation.</title>
        <authorList>
            <person name="Atibalentja N."/>
            <person name="Keating K."/>
            <person name="Fields C.J."/>
        </authorList>
    </citation>
    <scope>NUCLEOTIDE SEQUENCE</scope>
    <source>
        <strain evidence="8">Niue_2</strain>
        <tissue evidence="8">Leaf</tissue>
    </source>
</reference>
<feature type="transmembrane region" description="Helical" evidence="7">
    <location>
        <begin position="6"/>
        <end position="29"/>
    </location>
</feature>
<keyword evidence="4 5" id="KW-0408">Iron</keyword>